<dbReference type="SUPFAM" id="SSF53850">
    <property type="entry name" value="Periplasmic binding protein-like II"/>
    <property type="match status" value="1"/>
</dbReference>
<dbReference type="GO" id="GO:0003677">
    <property type="term" value="F:DNA binding"/>
    <property type="evidence" value="ECO:0007669"/>
    <property type="project" value="UniProtKB-KW"/>
</dbReference>
<dbReference type="InterPro" id="IPR005119">
    <property type="entry name" value="LysR_subst-bd"/>
</dbReference>
<evidence type="ECO:0000256" key="2">
    <source>
        <dbReference type="ARBA" id="ARBA00023015"/>
    </source>
</evidence>
<dbReference type="InterPro" id="IPR036388">
    <property type="entry name" value="WH-like_DNA-bd_sf"/>
</dbReference>
<dbReference type="SUPFAM" id="SSF46785">
    <property type="entry name" value="Winged helix' DNA-binding domain"/>
    <property type="match status" value="1"/>
</dbReference>
<evidence type="ECO:0000313" key="7">
    <source>
        <dbReference type="Proteomes" id="UP000244930"/>
    </source>
</evidence>
<dbReference type="KEGG" id="acom:CEW83_09350"/>
<dbReference type="Gene3D" id="1.10.10.10">
    <property type="entry name" value="Winged helix-like DNA-binding domain superfamily/Winged helix DNA-binding domain"/>
    <property type="match status" value="1"/>
</dbReference>
<organism evidence="6 7">
    <name type="scientific">Parazoarcus communis</name>
    <dbReference type="NCBI Taxonomy" id="41977"/>
    <lineage>
        <taxon>Bacteria</taxon>
        <taxon>Pseudomonadati</taxon>
        <taxon>Pseudomonadota</taxon>
        <taxon>Betaproteobacteria</taxon>
        <taxon>Rhodocyclales</taxon>
        <taxon>Zoogloeaceae</taxon>
        <taxon>Parazoarcus</taxon>
    </lineage>
</organism>
<sequence>MKHLLPLRYIDVIARSGSIRKAADSLAITSTALNRRILAMEEELGVPIFERLPRGVRLSAAGEILIHHVRNQLSDMERVKSQISDLTGERRGHVSIACSQALLPFFLPNQIAQYRRAHPAVTFEVLVRDRAAAEQALVDMSADLALVFEPLRLMDFQILQRVRQPVHALMRPNHPLAQAGTLRLRDCLRYPVALPTSQYGVRHLLELAVQRSSLTLQPVVESDSFEFLRSHALEEDILAFQIPIGLPIDTEGSGMVSRPLDVRDVPPGVLYFGQLRGRILPVAVSRFASQVLETLTLRFETD</sequence>
<dbReference type="GO" id="GO:0003700">
    <property type="term" value="F:DNA-binding transcription factor activity"/>
    <property type="evidence" value="ECO:0007669"/>
    <property type="project" value="InterPro"/>
</dbReference>
<dbReference type="Gene3D" id="3.40.190.290">
    <property type="match status" value="1"/>
</dbReference>
<keyword evidence="4" id="KW-0804">Transcription</keyword>
<protein>
    <recommendedName>
        <fullName evidence="5">HTH lysR-type domain-containing protein</fullName>
    </recommendedName>
</protein>
<evidence type="ECO:0000259" key="5">
    <source>
        <dbReference type="PROSITE" id="PS50931"/>
    </source>
</evidence>
<proteinExistence type="inferred from homology"/>
<keyword evidence="2" id="KW-0805">Transcription regulation</keyword>
<feature type="domain" description="HTH lysR-type" evidence="5">
    <location>
        <begin position="1"/>
        <end position="59"/>
    </location>
</feature>
<dbReference type="Proteomes" id="UP000244930">
    <property type="component" value="Chromosome"/>
</dbReference>
<dbReference type="PROSITE" id="PS50931">
    <property type="entry name" value="HTH_LYSR"/>
    <property type="match status" value="1"/>
</dbReference>
<comment type="similarity">
    <text evidence="1">Belongs to the LysR transcriptional regulatory family.</text>
</comment>
<keyword evidence="7" id="KW-1185">Reference proteome</keyword>
<dbReference type="InterPro" id="IPR050950">
    <property type="entry name" value="HTH-type_LysR_regulators"/>
</dbReference>
<dbReference type="EMBL" id="CP022187">
    <property type="protein sequence ID" value="AWI75393.1"/>
    <property type="molecule type" value="Genomic_DNA"/>
</dbReference>
<evidence type="ECO:0000256" key="1">
    <source>
        <dbReference type="ARBA" id="ARBA00009437"/>
    </source>
</evidence>
<dbReference type="GO" id="GO:0005829">
    <property type="term" value="C:cytosol"/>
    <property type="evidence" value="ECO:0007669"/>
    <property type="project" value="TreeGrafter"/>
</dbReference>
<dbReference type="InterPro" id="IPR000847">
    <property type="entry name" value="LysR_HTH_N"/>
</dbReference>
<gene>
    <name evidence="6" type="ORF">CEW83_09350</name>
</gene>
<dbReference type="Pfam" id="PF03466">
    <property type="entry name" value="LysR_substrate"/>
    <property type="match status" value="1"/>
</dbReference>
<reference evidence="6 7" key="1">
    <citation type="submission" date="2017-06" db="EMBL/GenBank/DDBJ databases">
        <title>Azoarcus.</title>
        <authorList>
            <person name="Woo J.-H."/>
            <person name="Kim H.-S."/>
        </authorList>
    </citation>
    <scope>NUCLEOTIDE SEQUENCE [LARGE SCALE GENOMIC DNA]</scope>
    <source>
        <strain evidence="6 7">TSPY31</strain>
    </source>
</reference>
<accession>A0A2U8GQC2</accession>
<dbReference type="RefSeq" id="WP_108949100.1">
    <property type="nucleotide sequence ID" value="NZ_CP022187.1"/>
</dbReference>
<keyword evidence="3" id="KW-0238">DNA-binding</keyword>
<dbReference type="Pfam" id="PF00126">
    <property type="entry name" value="HTH_1"/>
    <property type="match status" value="1"/>
</dbReference>
<dbReference type="PANTHER" id="PTHR30419">
    <property type="entry name" value="HTH-TYPE TRANSCRIPTIONAL REGULATOR YBHD"/>
    <property type="match status" value="1"/>
</dbReference>
<evidence type="ECO:0000313" key="6">
    <source>
        <dbReference type="EMBL" id="AWI75393.1"/>
    </source>
</evidence>
<evidence type="ECO:0000256" key="3">
    <source>
        <dbReference type="ARBA" id="ARBA00023125"/>
    </source>
</evidence>
<name>A0A2U8GQC2_9RHOO</name>
<evidence type="ECO:0000256" key="4">
    <source>
        <dbReference type="ARBA" id="ARBA00023163"/>
    </source>
</evidence>
<dbReference type="InterPro" id="IPR036390">
    <property type="entry name" value="WH_DNA-bd_sf"/>
</dbReference>
<dbReference type="AlphaFoldDB" id="A0A2U8GQC2"/>